<feature type="compositionally biased region" description="Polar residues" evidence="1">
    <location>
        <begin position="92"/>
        <end position="101"/>
    </location>
</feature>
<proteinExistence type="predicted"/>
<keyword evidence="3" id="KW-1185">Reference proteome</keyword>
<sequence>MYGPNFLSQLLGASRRVPPAVAVAEVIRVPGSPPTARLPRRRWTPPRGTRERKPPHQCGREVPPDEDLPVPHTEPPAATEGLLPQPRHVPSGFTTNMNIGQ</sequence>
<feature type="region of interest" description="Disordered" evidence="1">
    <location>
        <begin position="31"/>
        <end position="101"/>
    </location>
</feature>
<evidence type="ECO:0000313" key="3">
    <source>
        <dbReference type="Proteomes" id="UP001153269"/>
    </source>
</evidence>
<comment type="caution">
    <text evidence="2">The sequence shown here is derived from an EMBL/GenBank/DDBJ whole genome shotgun (WGS) entry which is preliminary data.</text>
</comment>
<reference evidence="2" key="1">
    <citation type="submission" date="2020-03" db="EMBL/GenBank/DDBJ databases">
        <authorList>
            <person name="Weist P."/>
        </authorList>
    </citation>
    <scope>NUCLEOTIDE SEQUENCE</scope>
</reference>
<name>A0A9N7YV81_PLEPL</name>
<feature type="compositionally biased region" description="Basic and acidic residues" evidence="1">
    <location>
        <begin position="48"/>
        <end position="63"/>
    </location>
</feature>
<dbReference type="AlphaFoldDB" id="A0A9N7YV81"/>
<gene>
    <name evidence="2" type="ORF">PLEPLA_LOCUS33377</name>
</gene>
<evidence type="ECO:0000313" key="2">
    <source>
        <dbReference type="EMBL" id="CAB1445646.1"/>
    </source>
</evidence>
<dbReference type="Proteomes" id="UP001153269">
    <property type="component" value="Unassembled WGS sequence"/>
</dbReference>
<protein>
    <submittedName>
        <fullName evidence="2">Uncharacterized protein</fullName>
    </submittedName>
</protein>
<accession>A0A9N7YV81</accession>
<evidence type="ECO:0000256" key="1">
    <source>
        <dbReference type="SAM" id="MobiDB-lite"/>
    </source>
</evidence>
<dbReference type="EMBL" id="CADEAL010003735">
    <property type="protein sequence ID" value="CAB1445646.1"/>
    <property type="molecule type" value="Genomic_DNA"/>
</dbReference>
<organism evidence="2 3">
    <name type="scientific">Pleuronectes platessa</name>
    <name type="common">European plaice</name>
    <dbReference type="NCBI Taxonomy" id="8262"/>
    <lineage>
        <taxon>Eukaryota</taxon>
        <taxon>Metazoa</taxon>
        <taxon>Chordata</taxon>
        <taxon>Craniata</taxon>
        <taxon>Vertebrata</taxon>
        <taxon>Euteleostomi</taxon>
        <taxon>Actinopterygii</taxon>
        <taxon>Neopterygii</taxon>
        <taxon>Teleostei</taxon>
        <taxon>Neoteleostei</taxon>
        <taxon>Acanthomorphata</taxon>
        <taxon>Carangaria</taxon>
        <taxon>Pleuronectiformes</taxon>
        <taxon>Pleuronectoidei</taxon>
        <taxon>Pleuronectidae</taxon>
        <taxon>Pleuronectes</taxon>
    </lineage>
</organism>